<dbReference type="RefSeq" id="WP_024952816.1">
    <property type="nucleotide sequence ID" value="NZ_CAWOWR010000087.1"/>
</dbReference>
<dbReference type="GO" id="GO:0003677">
    <property type="term" value="F:DNA binding"/>
    <property type="evidence" value="ECO:0007669"/>
    <property type="project" value="InterPro"/>
</dbReference>
<dbReference type="Pfam" id="PF14760">
    <property type="entry name" value="Rnk_N"/>
    <property type="match status" value="1"/>
</dbReference>
<dbReference type="GO" id="GO:0006354">
    <property type="term" value="P:DNA-templated transcription elongation"/>
    <property type="evidence" value="ECO:0007669"/>
    <property type="project" value="TreeGrafter"/>
</dbReference>
<dbReference type="Pfam" id="PF01272">
    <property type="entry name" value="GreA_GreB"/>
    <property type="match status" value="1"/>
</dbReference>
<dbReference type="Gene3D" id="1.10.286.20">
    <property type="match status" value="1"/>
</dbReference>
<evidence type="ECO:0000259" key="2">
    <source>
        <dbReference type="Pfam" id="PF14760"/>
    </source>
</evidence>
<keyword evidence="3" id="KW-0808">Transferase</keyword>
<dbReference type="FunFam" id="3.10.50.30:FF:000002">
    <property type="entry name" value="Regulator of nucleoside diphosphate kinase"/>
    <property type="match status" value="1"/>
</dbReference>
<dbReference type="NCBIfam" id="NF004396">
    <property type="entry name" value="PRK05753.1"/>
    <property type="match status" value="1"/>
</dbReference>
<feature type="domain" description="Transcription elongation factor GreA/GreB C-terminal" evidence="1">
    <location>
        <begin position="51"/>
        <end position="122"/>
    </location>
</feature>
<comment type="caution">
    <text evidence="3">The sequence shown here is derived from an EMBL/GenBank/DDBJ whole genome shotgun (WGS) entry which is preliminary data.</text>
</comment>
<dbReference type="InterPro" id="IPR029462">
    <property type="entry name" value="Rnk_N"/>
</dbReference>
<dbReference type="SUPFAM" id="SSF54534">
    <property type="entry name" value="FKBP-like"/>
    <property type="match status" value="1"/>
</dbReference>
<dbReference type="EMBL" id="VNFH01000003">
    <property type="protein sequence ID" value="TVU71863.1"/>
    <property type="molecule type" value="Genomic_DNA"/>
</dbReference>
<protein>
    <submittedName>
        <fullName evidence="3">Nucleoside diphosphate kinase regulator</fullName>
    </submittedName>
</protein>
<dbReference type="STRING" id="553385.GCA_000591415_02962"/>
<keyword evidence="4" id="KW-1185">Reference proteome</keyword>
<dbReference type="GO" id="GO:0070063">
    <property type="term" value="F:RNA polymerase binding"/>
    <property type="evidence" value="ECO:0007669"/>
    <property type="project" value="InterPro"/>
</dbReference>
<accession>A0A558HRV1</accession>
<reference evidence="3 4" key="1">
    <citation type="submission" date="2019-07" db="EMBL/GenBank/DDBJ databases">
        <title>Diversity of Bacteria from Kongsfjorden, Arctic.</title>
        <authorList>
            <person name="Yu Y."/>
        </authorList>
    </citation>
    <scope>NUCLEOTIDE SEQUENCE [LARGE SCALE GENOMIC DNA]</scope>
    <source>
        <strain evidence="3 4">SM1923</strain>
    </source>
</reference>
<dbReference type="PANTHER" id="PTHR30437">
    <property type="entry name" value="TRANSCRIPTION ELONGATION FACTOR GREA"/>
    <property type="match status" value="1"/>
</dbReference>
<dbReference type="GO" id="GO:0032784">
    <property type="term" value="P:regulation of DNA-templated transcription elongation"/>
    <property type="evidence" value="ECO:0007669"/>
    <property type="project" value="InterPro"/>
</dbReference>
<dbReference type="InterPro" id="IPR023459">
    <property type="entry name" value="Tscrpt_elong_fac_GreA/B_fam"/>
</dbReference>
<evidence type="ECO:0000259" key="1">
    <source>
        <dbReference type="Pfam" id="PF01272"/>
    </source>
</evidence>
<sequence length="137" mass="15219">MATLPGIIINRLDADRLQRLIDRATDADRHVAEQLEDELERGEIVEPHEVPADVVSMNSRVEFTDLTRQQTLVRTLVYPHALADQENGLSVLAPLGAALLGLKVGSHIEWSLPDGSQRQVRIDALLYQPESAGDLHR</sequence>
<dbReference type="AlphaFoldDB" id="A0A558HRV1"/>
<dbReference type="PANTHER" id="PTHR30437:SF5">
    <property type="entry name" value="REGULATOR OF NUCLEOSIDE DIPHOSPHATE KINASE"/>
    <property type="match status" value="1"/>
</dbReference>
<dbReference type="Gene3D" id="3.10.50.30">
    <property type="entry name" value="Transcription elongation factor, GreA/GreB, C-terminal domain"/>
    <property type="match status" value="1"/>
</dbReference>
<dbReference type="Proteomes" id="UP000319941">
    <property type="component" value="Unassembled WGS sequence"/>
</dbReference>
<dbReference type="OrthoDB" id="192847at2"/>
<gene>
    <name evidence="3" type="ORF">FQP86_04850</name>
</gene>
<organism evidence="3 4">
    <name type="scientific">Cobetia crustatorum</name>
    <dbReference type="NCBI Taxonomy" id="553385"/>
    <lineage>
        <taxon>Bacteria</taxon>
        <taxon>Pseudomonadati</taxon>
        <taxon>Pseudomonadota</taxon>
        <taxon>Gammaproteobacteria</taxon>
        <taxon>Oceanospirillales</taxon>
        <taxon>Halomonadaceae</taxon>
        <taxon>Cobetia</taxon>
    </lineage>
</organism>
<keyword evidence="3" id="KW-0418">Kinase</keyword>
<proteinExistence type="predicted"/>
<dbReference type="InterPro" id="IPR001437">
    <property type="entry name" value="Tscrpt_elong_fac_GreA/B_C"/>
</dbReference>
<name>A0A558HRV1_9GAMM</name>
<evidence type="ECO:0000313" key="3">
    <source>
        <dbReference type="EMBL" id="TVU71863.1"/>
    </source>
</evidence>
<dbReference type="GO" id="GO:0016301">
    <property type="term" value="F:kinase activity"/>
    <property type="evidence" value="ECO:0007669"/>
    <property type="project" value="UniProtKB-KW"/>
</dbReference>
<feature type="domain" description="Regulator of nucleoside diphosphate kinase N-terminal" evidence="2">
    <location>
        <begin position="5"/>
        <end position="45"/>
    </location>
</feature>
<dbReference type="InterPro" id="IPR036953">
    <property type="entry name" value="GreA/GreB_C_sf"/>
</dbReference>
<evidence type="ECO:0000313" key="4">
    <source>
        <dbReference type="Proteomes" id="UP000319941"/>
    </source>
</evidence>